<dbReference type="InterPro" id="IPR036264">
    <property type="entry name" value="Bact_exopeptidase_dim_dom"/>
</dbReference>
<dbReference type="PANTHER" id="PTHR11014:SF63">
    <property type="entry name" value="METALLOPEPTIDASE, PUTATIVE (AFU_ORTHOLOGUE AFUA_6G09600)-RELATED"/>
    <property type="match status" value="1"/>
</dbReference>
<dbReference type="InterPro" id="IPR002933">
    <property type="entry name" value="Peptidase_M20"/>
</dbReference>
<dbReference type="PANTHER" id="PTHR11014">
    <property type="entry name" value="PEPTIDASE M20 FAMILY MEMBER"/>
    <property type="match status" value="1"/>
</dbReference>
<accession>A0ABP9F855</accession>
<dbReference type="SUPFAM" id="SSF53187">
    <property type="entry name" value="Zn-dependent exopeptidases"/>
    <property type="match status" value="1"/>
</dbReference>
<reference evidence="3" key="1">
    <citation type="journal article" date="2019" name="Int. J. Syst. Evol. Microbiol.">
        <title>The Global Catalogue of Microorganisms (GCM) 10K type strain sequencing project: providing services to taxonomists for standard genome sequencing and annotation.</title>
        <authorList>
            <consortium name="The Broad Institute Genomics Platform"/>
            <consortium name="The Broad Institute Genome Sequencing Center for Infectious Disease"/>
            <person name="Wu L."/>
            <person name="Ma J."/>
        </authorList>
    </citation>
    <scope>NUCLEOTIDE SEQUENCE [LARGE SCALE GENOMIC DNA]</scope>
    <source>
        <strain evidence="3">JCM 19125</strain>
    </source>
</reference>
<dbReference type="Pfam" id="PF01546">
    <property type="entry name" value="Peptidase_M20"/>
    <property type="match status" value="1"/>
</dbReference>
<evidence type="ECO:0000259" key="1">
    <source>
        <dbReference type="Pfam" id="PF07687"/>
    </source>
</evidence>
<dbReference type="NCBIfam" id="TIGR01891">
    <property type="entry name" value="amidohydrolases"/>
    <property type="match status" value="1"/>
</dbReference>
<evidence type="ECO:0000313" key="3">
    <source>
        <dbReference type="Proteomes" id="UP001501521"/>
    </source>
</evidence>
<protein>
    <submittedName>
        <fullName evidence="2">M20 family metallopeptidase</fullName>
    </submittedName>
</protein>
<dbReference type="Gene3D" id="3.40.630.10">
    <property type="entry name" value="Zn peptidases"/>
    <property type="match status" value="1"/>
</dbReference>
<dbReference type="InterPro" id="IPR011650">
    <property type="entry name" value="Peptidase_M20_dimer"/>
</dbReference>
<dbReference type="SUPFAM" id="SSF55031">
    <property type="entry name" value="Bacterial exopeptidase dimerisation domain"/>
    <property type="match status" value="1"/>
</dbReference>
<dbReference type="Proteomes" id="UP001501521">
    <property type="component" value="Unassembled WGS sequence"/>
</dbReference>
<comment type="caution">
    <text evidence="2">The sequence shown here is derived from an EMBL/GenBank/DDBJ whole genome shotgun (WGS) entry which is preliminary data.</text>
</comment>
<dbReference type="RefSeq" id="WP_345580039.1">
    <property type="nucleotide sequence ID" value="NZ_BAABLV010000017.1"/>
</dbReference>
<proteinExistence type="predicted"/>
<dbReference type="Gene3D" id="3.30.70.360">
    <property type="match status" value="1"/>
</dbReference>
<sequence length="409" mass="43546">MTTGPNTQWVSEKVSEHRSELEELYQQLHRNPELSMQEADTVAEIRRRLDDHGYDTREIGGGVVGVLANGDGPTVMFRADIDALPVQEATGLPYASTKTMADREGTIVPVMHACGHDVHVTAGIGAARVLAEARDRWAGTYVALFQPGEETAEGARAMVDGGLVGQVPAPDVVLGQHVLTRPAAGQVGTRQGAMLSTGASIRVTVHGKGSHGAMPHLGIDPVVLAASIVLRLQGIVAREVDPFTMAVVTVGSLQAGTKSNIIPDHAVLLINIRAYDDDVRDHLLAAIERIVRAECEASGSPREPEFGPYDQYPLTDNDPEVTSRVHEAFVAHFGADRVADLDPVPASEDFSVLPTAFGVPYTYWGIGGFLPDQPVFPNHNPGFAPAMQPTLTTGSEAAVVAALSWLGKE</sequence>
<dbReference type="Pfam" id="PF07687">
    <property type="entry name" value="M20_dimer"/>
    <property type="match status" value="1"/>
</dbReference>
<dbReference type="PIRSF" id="PIRSF005962">
    <property type="entry name" value="Pept_M20D_amidohydro"/>
    <property type="match status" value="1"/>
</dbReference>
<feature type="domain" description="Peptidase M20 dimerisation" evidence="1">
    <location>
        <begin position="199"/>
        <end position="296"/>
    </location>
</feature>
<dbReference type="EMBL" id="BAABLV010000017">
    <property type="protein sequence ID" value="GAA4895014.1"/>
    <property type="molecule type" value="Genomic_DNA"/>
</dbReference>
<gene>
    <name evidence="2" type="ORF">GCM10025789_10550</name>
</gene>
<evidence type="ECO:0000313" key="2">
    <source>
        <dbReference type="EMBL" id="GAA4895014.1"/>
    </source>
</evidence>
<dbReference type="InterPro" id="IPR017439">
    <property type="entry name" value="Amidohydrolase"/>
</dbReference>
<keyword evidence="3" id="KW-1185">Reference proteome</keyword>
<name>A0ABP9F855_9ACTN</name>
<organism evidence="2 3">
    <name type="scientific">Tessaracoccus lubricantis</name>
    <dbReference type="NCBI Taxonomy" id="545543"/>
    <lineage>
        <taxon>Bacteria</taxon>
        <taxon>Bacillati</taxon>
        <taxon>Actinomycetota</taxon>
        <taxon>Actinomycetes</taxon>
        <taxon>Propionibacteriales</taxon>
        <taxon>Propionibacteriaceae</taxon>
        <taxon>Tessaracoccus</taxon>
    </lineage>
</organism>